<sequence>MDTPSIEKKISNQFQGDSSGLKDHPKPHSSLEINEEVKEIAEFLINKNTVNAAQVSHFKVSCHTFEQNAGDNINSDSTESNSSAEGGIKHQDAKIAP</sequence>
<gene>
    <name evidence="2" type="ORF">JTE90_005147</name>
</gene>
<name>A0AAV6UNI6_9ARAC</name>
<evidence type="ECO:0000313" key="3">
    <source>
        <dbReference type="Proteomes" id="UP000827092"/>
    </source>
</evidence>
<evidence type="ECO:0000256" key="1">
    <source>
        <dbReference type="SAM" id="MobiDB-lite"/>
    </source>
</evidence>
<feature type="compositionally biased region" description="Basic and acidic residues" evidence="1">
    <location>
        <begin position="87"/>
        <end position="97"/>
    </location>
</feature>
<dbReference type="Proteomes" id="UP000827092">
    <property type="component" value="Unassembled WGS sequence"/>
</dbReference>
<evidence type="ECO:0000313" key="2">
    <source>
        <dbReference type="EMBL" id="KAG8185168.1"/>
    </source>
</evidence>
<feature type="region of interest" description="Disordered" evidence="1">
    <location>
        <begin position="1"/>
        <end position="30"/>
    </location>
</feature>
<dbReference type="AlphaFoldDB" id="A0AAV6UNI6"/>
<reference evidence="2 3" key="1">
    <citation type="journal article" date="2022" name="Nat. Ecol. Evol.">
        <title>A masculinizing supergene underlies an exaggerated male reproductive morph in a spider.</title>
        <authorList>
            <person name="Hendrickx F."/>
            <person name="De Corte Z."/>
            <person name="Sonet G."/>
            <person name="Van Belleghem S.M."/>
            <person name="Kostlbacher S."/>
            <person name="Vangestel C."/>
        </authorList>
    </citation>
    <scope>NUCLEOTIDE SEQUENCE [LARGE SCALE GENOMIC DNA]</scope>
    <source>
        <strain evidence="2">W744_W776</strain>
    </source>
</reference>
<keyword evidence="3" id="KW-1185">Reference proteome</keyword>
<proteinExistence type="predicted"/>
<protein>
    <submittedName>
        <fullName evidence="2">Uncharacterized protein</fullName>
    </submittedName>
</protein>
<dbReference type="EMBL" id="JAFNEN010000344">
    <property type="protein sequence ID" value="KAG8185168.1"/>
    <property type="molecule type" value="Genomic_DNA"/>
</dbReference>
<accession>A0AAV6UNI6</accession>
<comment type="caution">
    <text evidence="2">The sequence shown here is derived from an EMBL/GenBank/DDBJ whole genome shotgun (WGS) entry which is preliminary data.</text>
</comment>
<organism evidence="2 3">
    <name type="scientific">Oedothorax gibbosus</name>
    <dbReference type="NCBI Taxonomy" id="931172"/>
    <lineage>
        <taxon>Eukaryota</taxon>
        <taxon>Metazoa</taxon>
        <taxon>Ecdysozoa</taxon>
        <taxon>Arthropoda</taxon>
        <taxon>Chelicerata</taxon>
        <taxon>Arachnida</taxon>
        <taxon>Araneae</taxon>
        <taxon>Araneomorphae</taxon>
        <taxon>Entelegynae</taxon>
        <taxon>Araneoidea</taxon>
        <taxon>Linyphiidae</taxon>
        <taxon>Erigoninae</taxon>
        <taxon>Oedothorax</taxon>
    </lineage>
</organism>
<feature type="region of interest" description="Disordered" evidence="1">
    <location>
        <begin position="67"/>
        <end position="97"/>
    </location>
</feature>
<feature type="compositionally biased region" description="Polar residues" evidence="1">
    <location>
        <begin position="67"/>
        <end position="84"/>
    </location>
</feature>
<feature type="compositionally biased region" description="Basic and acidic residues" evidence="1">
    <location>
        <begin position="1"/>
        <end position="10"/>
    </location>
</feature>